<evidence type="ECO:0000259" key="2">
    <source>
        <dbReference type="SMART" id="SM00854"/>
    </source>
</evidence>
<gene>
    <name evidence="3" type="ORF">SAMN06265379_10243</name>
</gene>
<dbReference type="OrthoDB" id="9810906at2"/>
<organism evidence="3 4">
    <name type="scientific">Saccharicrinis carchari</name>
    <dbReference type="NCBI Taxonomy" id="1168039"/>
    <lineage>
        <taxon>Bacteria</taxon>
        <taxon>Pseudomonadati</taxon>
        <taxon>Bacteroidota</taxon>
        <taxon>Bacteroidia</taxon>
        <taxon>Marinilabiliales</taxon>
        <taxon>Marinilabiliaceae</taxon>
        <taxon>Saccharicrinis</taxon>
    </lineage>
</organism>
<dbReference type="Proteomes" id="UP000319040">
    <property type="component" value="Unassembled WGS sequence"/>
</dbReference>
<proteinExistence type="inferred from homology"/>
<dbReference type="Gene3D" id="3.60.21.10">
    <property type="match status" value="1"/>
</dbReference>
<dbReference type="EMBL" id="FXTB01000002">
    <property type="protein sequence ID" value="SMO50346.1"/>
    <property type="molecule type" value="Genomic_DNA"/>
</dbReference>
<dbReference type="SMART" id="SM00854">
    <property type="entry name" value="PGA_cap"/>
    <property type="match status" value="1"/>
</dbReference>
<protein>
    <submittedName>
        <fullName evidence="3">Poly-gamma-glutamate synthesis protein (Capsule biosynthesis protein)</fullName>
    </submittedName>
</protein>
<evidence type="ECO:0000313" key="4">
    <source>
        <dbReference type="Proteomes" id="UP000319040"/>
    </source>
</evidence>
<dbReference type="InterPro" id="IPR029052">
    <property type="entry name" value="Metallo-depent_PP-like"/>
</dbReference>
<dbReference type="PANTHER" id="PTHR33393:SF11">
    <property type="entry name" value="POLYGLUTAMINE SYNTHESIS ACCESSORY PROTEIN RV0574C-RELATED"/>
    <property type="match status" value="1"/>
</dbReference>
<accession>A0A521BT66</accession>
<comment type="similarity">
    <text evidence="1">Belongs to the CapA family.</text>
</comment>
<evidence type="ECO:0000313" key="3">
    <source>
        <dbReference type="EMBL" id="SMO50346.1"/>
    </source>
</evidence>
<evidence type="ECO:0000256" key="1">
    <source>
        <dbReference type="ARBA" id="ARBA00005662"/>
    </source>
</evidence>
<name>A0A521BT66_SACCC</name>
<dbReference type="RefSeq" id="WP_142532364.1">
    <property type="nucleotide sequence ID" value="NZ_FXTB01000002.1"/>
</dbReference>
<dbReference type="PANTHER" id="PTHR33393">
    <property type="entry name" value="POLYGLUTAMINE SYNTHESIS ACCESSORY PROTEIN RV0574C-RELATED"/>
    <property type="match status" value="1"/>
</dbReference>
<dbReference type="AlphaFoldDB" id="A0A521BT66"/>
<feature type="domain" description="Capsule synthesis protein CapA" evidence="2">
    <location>
        <begin position="10"/>
        <end position="246"/>
    </location>
</feature>
<keyword evidence="4" id="KW-1185">Reference proteome</keyword>
<dbReference type="CDD" id="cd07381">
    <property type="entry name" value="MPP_CapA"/>
    <property type="match status" value="1"/>
</dbReference>
<dbReference type="InterPro" id="IPR019079">
    <property type="entry name" value="Capsule_synth_CapA"/>
</dbReference>
<dbReference type="InterPro" id="IPR052169">
    <property type="entry name" value="CW_Biosynth-Accessory"/>
</dbReference>
<reference evidence="3 4" key="1">
    <citation type="submission" date="2017-05" db="EMBL/GenBank/DDBJ databases">
        <authorList>
            <person name="Varghese N."/>
            <person name="Submissions S."/>
        </authorList>
    </citation>
    <scope>NUCLEOTIDE SEQUENCE [LARGE SCALE GENOMIC DNA]</scope>
    <source>
        <strain evidence="3 4">DSM 27040</strain>
    </source>
</reference>
<dbReference type="Pfam" id="PF09587">
    <property type="entry name" value="PGA_cap"/>
    <property type="match status" value="1"/>
</dbReference>
<dbReference type="SUPFAM" id="SSF56300">
    <property type="entry name" value="Metallo-dependent phosphatases"/>
    <property type="match status" value="1"/>
</dbReference>
<sequence length="381" mass="43449">MNKEKTTPINILITGDFAPINRVEELSVKGNFQSVFNDFIDVFKNNDLNVVDLECPLTHANTTRPKTGPYQKAHPDTIGALRYADVSLLAMANNHIMDYGEQGVKDTLALCQQNGMATIGIGSSHDEAAKPYVLEQYGKKIALINYADNEFLSTPNGNYTCNPIDPVNSYYDIDQAARHNDFVIVIVHAGNEFYRLPSPRTKKLYRYLADQGADAIIAHHTHVFSGYEIYKGKPIFYGLGNFVYDWPGKIHSDWNRGYVVRLSFTDTLAYKIIPLKQSNTEPGVHHLTDDEKGVFDADIRTLNNIIANDNQLEAEFKKYCQSVFPMYDAFIEPNFGRYITALQKRGWLPKLLSRQKRLFHLNLSRCESHRDVLLRLLKKYE</sequence>